<dbReference type="EMBL" id="CP002390">
    <property type="protein sequence ID" value="EFE28608.1"/>
    <property type="molecule type" value="Genomic_DNA"/>
</dbReference>
<dbReference type="PATRIC" id="fig|546269.5.peg.123"/>
<evidence type="ECO:0000313" key="3">
    <source>
        <dbReference type="Proteomes" id="UP000007468"/>
    </source>
</evidence>
<name>D6GSG7_FILAD</name>
<dbReference type="InterPro" id="IPR012337">
    <property type="entry name" value="RNaseH-like_sf"/>
</dbReference>
<dbReference type="OrthoDB" id="9790530at2"/>
<dbReference type="eggNOG" id="COG3359">
    <property type="taxonomic scope" value="Bacteria"/>
</dbReference>
<evidence type="ECO:0000259" key="1">
    <source>
        <dbReference type="Pfam" id="PF13482"/>
    </source>
</evidence>
<evidence type="ECO:0000313" key="2">
    <source>
        <dbReference type="EMBL" id="EFE28608.1"/>
    </source>
</evidence>
<proteinExistence type="predicted"/>
<dbReference type="Pfam" id="PF13482">
    <property type="entry name" value="RNase_H_2"/>
    <property type="match status" value="1"/>
</dbReference>
<accession>D6GSG7</accession>
<organism evidence="2 3">
    <name type="scientific">Filifactor alocis (strain ATCC 35896 / CCUG 47790 / D40 B5)</name>
    <name type="common">Fusobacterium alocis</name>
    <dbReference type="NCBI Taxonomy" id="546269"/>
    <lineage>
        <taxon>Bacteria</taxon>
        <taxon>Bacillati</taxon>
        <taxon>Bacillota</taxon>
        <taxon>Clostridia</taxon>
        <taxon>Peptostreptococcales</taxon>
        <taxon>Filifactoraceae</taxon>
        <taxon>Filifactor</taxon>
    </lineage>
</organism>
<dbReference type="Gene3D" id="3.30.420.10">
    <property type="entry name" value="Ribonuclease H-like superfamily/Ribonuclease H"/>
    <property type="match status" value="1"/>
</dbReference>
<gene>
    <name evidence="2" type="ordered locus">HMPREF0389_00525</name>
</gene>
<dbReference type="InterPro" id="IPR038720">
    <property type="entry name" value="YprB_RNase_H-like_dom"/>
</dbReference>
<sequence length="299" mass="35025">MKLFKMVLPHTGSLSEDDIFLDIETNGLFPNRHKIIVCGLIKKEQKETVLLQYCIDNDNERELIENISDELSTKKNIYTFHGNIFEFPFLKYKQKKLLLPNQIPYDKAHDLSPAISSFRHILNLPDYRRSTIENHFQIRRVEQIDVHEWTSKNEISEEFQWTEDAPVLRHNRSELLSLLKLKSAFENWKKSMAFYFPAFGCNMYLSNYNFSKNTASIMFLIEKTENKIPLISFCDGLDISFKDDILILKFDTISGTTNKNNTVISPVISPSRYFKKNHMVNIDNLLSVSKEILLHLFCN</sequence>
<dbReference type="GO" id="GO:0003676">
    <property type="term" value="F:nucleic acid binding"/>
    <property type="evidence" value="ECO:0007669"/>
    <property type="project" value="InterPro"/>
</dbReference>
<dbReference type="AlphaFoldDB" id="D6GSG7"/>
<dbReference type="STRING" id="546269.HMPREF0389_00525"/>
<reference evidence="3" key="1">
    <citation type="submission" date="2010-12" db="EMBL/GenBank/DDBJ databases">
        <title>The genome sequence of Filifactor alocis strain ATCC 35896.</title>
        <authorList>
            <consortium name="The Broad Institute Genome Sequencing Platform"/>
            <person name="Ward D."/>
            <person name="Earl A."/>
            <person name="Feldgarden M."/>
            <person name="Young S.K."/>
            <person name="Gargeya S."/>
            <person name="Zeng Q."/>
            <person name="Alvarado L."/>
            <person name="Berlin A."/>
            <person name="Bochicchio J."/>
            <person name="Chapman S.B."/>
            <person name="Chen Z."/>
            <person name="Freedman E."/>
            <person name="Gellesch M."/>
            <person name="Goldberg J."/>
            <person name="Griggs A."/>
            <person name="Gujja S."/>
            <person name="Heilman E."/>
            <person name="Heiman D."/>
            <person name="Howarth C."/>
            <person name="Mehta T."/>
            <person name="Neiman D."/>
            <person name="Pearson M."/>
            <person name="Roberts A."/>
            <person name="Saif S."/>
            <person name="Shea T."/>
            <person name="Shenoy N."/>
            <person name="Sisk P."/>
            <person name="Stolte C."/>
            <person name="Sykes S."/>
            <person name="White J."/>
            <person name="Yandava C."/>
            <person name="Izard J."/>
            <person name="Blanton J.M."/>
            <person name="Baranova O.V."/>
            <person name="Tanner A.C."/>
            <person name="Dewhirst F.E."/>
            <person name="Haas B."/>
            <person name="Nusbaum C."/>
            <person name="Birren B."/>
        </authorList>
    </citation>
    <scope>NUCLEOTIDE SEQUENCE [LARGE SCALE GENOMIC DNA]</scope>
    <source>
        <strain evidence="3">ATCC 35896 / D40 B5</strain>
    </source>
</reference>
<feature type="domain" description="YprB ribonuclease H-like" evidence="1">
    <location>
        <begin position="19"/>
        <end position="182"/>
    </location>
</feature>
<keyword evidence="3" id="KW-1185">Reference proteome</keyword>
<protein>
    <recommendedName>
        <fullName evidence="1">YprB ribonuclease H-like domain-containing protein</fullName>
    </recommendedName>
</protein>
<dbReference type="SUPFAM" id="SSF53098">
    <property type="entry name" value="Ribonuclease H-like"/>
    <property type="match status" value="1"/>
</dbReference>
<dbReference type="RefSeq" id="WP_014261787.1">
    <property type="nucleotide sequence ID" value="NC_016630.1"/>
</dbReference>
<dbReference type="Proteomes" id="UP000007468">
    <property type="component" value="Chromosome"/>
</dbReference>
<dbReference type="KEGG" id="faa:HMPREF0389_00525"/>
<dbReference type="InterPro" id="IPR036397">
    <property type="entry name" value="RNaseH_sf"/>
</dbReference>